<dbReference type="RefSeq" id="WP_169575114.1">
    <property type="nucleotide sequence ID" value="NZ_JABBFV010000026.1"/>
</dbReference>
<feature type="transmembrane region" description="Helical" evidence="1">
    <location>
        <begin position="417"/>
        <end position="440"/>
    </location>
</feature>
<feature type="transmembrane region" description="Helical" evidence="1">
    <location>
        <begin position="57"/>
        <end position="78"/>
    </location>
</feature>
<evidence type="ECO:0008006" key="4">
    <source>
        <dbReference type="Google" id="ProtNLM"/>
    </source>
</evidence>
<keyword evidence="1" id="KW-1133">Transmembrane helix</keyword>
<evidence type="ECO:0000256" key="1">
    <source>
        <dbReference type="SAM" id="Phobius"/>
    </source>
</evidence>
<reference evidence="2 3" key="1">
    <citation type="submission" date="2020-04" db="EMBL/GenBank/DDBJ databases">
        <title>Sphingobium sp. AR-3-1 isolated from Arctic soil.</title>
        <authorList>
            <person name="Dahal R.H."/>
            <person name="Chaudhary D.K."/>
        </authorList>
    </citation>
    <scope>NUCLEOTIDE SEQUENCE [LARGE SCALE GENOMIC DNA]</scope>
    <source>
        <strain evidence="2 3">AR-3-1</strain>
    </source>
</reference>
<keyword evidence="3" id="KW-1185">Reference proteome</keyword>
<name>A0A7X9WZL4_9SPHN</name>
<dbReference type="AlphaFoldDB" id="A0A7X9WZL4"/>
<feature type="transmembrane region" description="Helical" evidence="1">
    <location>
        <begin position="235"/>
        <end position="253"/>
    </location>
</feature>
<feature type="transmembrane region" description="Helical" evidence="1">
    <location>
        <begin position="377"/>
        <end position="396"/>
    </location>
</feature>
<sequence length="471" mass="52746">MILGFKVLIRASSDSPQACWPVFLALLERAVMRTTARLRGNHFVRSAVPIKSNWGRIIFIALIFMLFSGVATLLAGLPSSTGKFTAAGITLVAPLLFLAFMPRTFQLSRLTDFFPIGLFAWFLLVSFISNRYVYGYGYENWVPAMYMVVPLLTYYLWWGIGATLEDIVLGIMLTGLIATGVIIIDQFLHLPQLDELRRMSAFTDMNESRRIIFLKNECVMALLLTIVSLSKGKSLLGNIWLFFALGVMGFTIVQVFESRMALAAVAIAVLFYVLFSRAGAVRRVVMVGGLIIIAVPASIYVFDRYLAPIFALGISDYIEDYNVEIRLQSAAYWMGHFERTMGLGIGVMSVSPNQPNIQSSVIDQAFLLADMGMFGALYQYGIIGLIATVIATIYLIRRLFILGLQSTHPRAPEMFMMACFILAFELQPVPISFFTLQWSLPLGATLWYAMRRGDWESRQLEEVTMAATRGQ</sequence>
<gene>
    <name evidence="2" type="ORF">HHL08_21980</name>
</gene>
<feature type="transmembrane region" description="Helical" evidence="1">
    <location>
        <begin position="284"/>
        <end position="302"/>
    </location>
</feature>
<evidence type="ECO:0000313" key="2">
    <source>
        <dbReference type="EMBL" id="NML12769.1"/>
    </source>
</evidence>
<feature type="transmembrane region" description="Helical" evidence="1">
    <location>
        <begin position="210"/>
        <end position="228"/>
    </location>
</feature>
<feature type="transmembrane region" description="Helical" evidence="1">
    <location>
        <begin position="140"/>
        <end position="160"/>
    </location>
</feature>
<accession>A0A7X9WZL4</accession>
<dbReference type="Proteomes" id="UP000519023">
    <property type="component" value="Unassembled WGS sequence"/>
</dbReference>
<feature type="transmembrane region" description="Helical" evidence="1">
    <location>
        <begin position="259"/>
        <end position="275"/>
    </location>
</feature>
<organism evidence="2 3">
    <name type="scientific">Sphingobium psychrophilum</name>
    <dbReference type="NCBI Taxonomy" id="2728834"/>
    <lineage>
        <taxon>Bacteria</taxon>
        <taxon>Pseudomonadati</taxon>
        <taxon>Pseudomonadota</taxon>
        <taxon>Alphaproteobacteria</taxon>
        <taxon>Sphingomonadales</taxon>
        <taxon>Sphingomonadaceae</taxon>
        <taxon>Sphingobium</taxon>
    </lineage>
</organism>
<feature type="transmembrane region" description="Helical" evidence="1">
    <location>
        <begin position="84"/>
        <end position="101"/>
    </location>
</feature>
<keyword evidence="1" id="KW-0472">Membrane</keyword>
<comment type="caution">
    <text evidence="2">The sequence shown here is derived from an EMBL/GenBank/DDBJ whole genome shotgun (WGS) entry which is preliminary data.</text>
</comment>
<proteinExistence type="predicted"/>
<feature type="transmembrane region" description="Helical" evidence="1">
    <location>
        <begin position="113"/>
        <end position="134"/>
    </location>
</feature>
<dbReference type="EMBL" id="JABBFV010000026">
    <property type="protein sequence ID" value="NML12769.1"/>
    <property type="molecule type" value="Genomic_DNA"/>
</dbReference>
<protein>
    <recommendedName>
        <fullName evidence="4">O-antigen ligase domain-containing protein</fullName>
    </recommendedName>
</protein>
<evidence type="ECO:0000313" key="3">
    <source>
        <dbReference type="Proteomes" id="UP000519023"/>
    </source>
</evidence>
<keyword evidence="1" id="KW-0812">Transmembrane</keyword>
<feature type="transmembrane region" description="Helical" evidence="1">
    <location>
        <begin position="167"/>
        <end position="190"/>
    </location>
</feature>